<comment type="caution">
    <text evidence="2">The sequence shown here is derived from an EMBL/GenBank/DDBJ whole genome shotgun (WGS) entry which is preliminary data.</text>
</comment>
<accession>A0A4C1SRP4</accession>
<evidence type="ECO:0000313" key="3">
    <source>
        <dbReference type="Proteomes" id="UP000299102"/>
    </source>
</evidence>
<evidence type="ECO:0000256" key="1">
    <source>
        <dbReference type="SAM" id="MobiDB-lite"/>
    </source>
</evidence>
<feature type="region of interest" description="Disordered" evidence="1">
    <location>
        <begin position="66"/>
        <end position="88"/>
    </location>
</feature>
<protein>
    <submittedName>
        <fullName evidence="2">Uncharacterized protein</fullName>
    </submittedName>
</protein>
<dbReference type="EMBL" id="BGZK01000014">
    <property type="protein sequence ID" value="GBP04655.1"/>
    <property type="molecule type" value="Genomic_DNA"/>
</dbReference>
<dbReference type="AlphaFoldDB" id="A0A4C1SRP4"/>
<organism evidence="2 3">
    <name type="scientific">Eumeta variegata</name>
    <name type="common">Bagworm moth</name>
    <name type="synonym">Eumeta japonica</name>
    <dbReference type="NCBI Taxonomy" id="151549"/>
    <lineage>
        <taxon>Eukaryota</taxon>
        <taxon>Metazoa</taxon>
        <taxon>Ecdysozoa</taxon>
        <taxon>Arthropoda</taxon>
        <taxon>Hexapoda</taxon>
        <taxon>Insecta</taxon>
        <taxon>Pterygota</taxon>
        <taxon>Neoptera</taxon>
        <taxon>Endopterygota</taxon>
        <taxon>Lepidoptera</taxon>
        <taxon>Glossata</taxon>
        <taxon>Ditrysia</taxon>
        <taxon>Tineoidea</taxon>
        <taxon>Psychidae</taxon>
        <taxon>Oiketicinae</taxon>
        <taxon>Eumeta</taxon>
    </lineage>
</organism>
<reference evidence="2 3" key="1">
    <citation type="journal article" date="2019" name="Commun. Biol.">
        <title>The bagworm genome reveals a unique fibroin gene that provides high tensile strength.</title>
        <authorList>
            <person name="Kono N."/>
            <person name="Nakamura H."/>
            <person name="Ohtoshi R."/>
            <person name="Tomita M."/>
            <person name="Numata K."/>
            <person name="Arakawa K."/>
        </authorList>
    </citation>
    <scope>NUCLEOTIDE SEQUENCE [LARGE SCALE GENOMIC DNA]</scope>
</reference>
<gene>
    <name evidence="2" type="ORF">EVAR_3981_1</name>
</gene>
<keyword evidence="3" id="KW-1185">Reference proteome</keyword>
<proteinExistence type="predicted"/>
<dbReference type="Proteomes" id="UP000299102">
    <property type="component" value="Unassembled WGS sequence"/>
</dbReference>
<evidence type="ECO:0000313" key="2">
    <source>
        <dbReference type="EMBL" id="GBP04655.1"/>
    </source>
</evidence>
<name>A0A4C1SRP4_EUMVA</name>
<sequence length="88" mass="9843">MHIHVITPTVKLQYAVKINRNAKGSVLALKMQTPSLHTAWSETDACWRRAQPATARGACRFLSLPSNEHPTPKYHPASPYVPKAKNVR</sequence>